<proteinExistence type="inferred from homology"/>
<accession>A0ABQ0U0F9</accession>
<dbReference type="EMBL" id="BJUS01000002">
    <property type="protein sequence ID" value="GEK71792.1"/>
    <property type="molecule type" value="Genomic_DNA"/>
</dbReference>
<dbReference type="InterPro" id="IPR023994">
    <property type="entry name" value="NiFe-hyd_HybE"/>
</dbReference>
<name>A0ABQ0U0F9_9GAMM</name>
<comment type="similarity">
    <text evidence="1">Belongs to the HupJ family.</text>
</comment>
<evidence type="ECO:0008006" key="4">
    <source>
        <dbReference type="Google" id="ProtNLM"/>
    </source>
</evidence>
<keyword evidence="3" id="KW-1185">Reference proteome</keyword>
<comment type="caution">
    <text evidence="2">The sequence shown here is derived from an EMBL/GenBank/DDBJ whole genome shotgun (WGS) entry which is preliminary data.</text>
</comment>
<dbReference type="RefSeq" id="WP_186810038.1">
    <property type="nucleotide sequence ID" value="NZ_BJUS01000002.1"/>
</dbReference>
<reference evidence="2 3" key="1">
    <citation type="submission" date="2019-07" db="EMBL/GenBank/DDBJ databases">
        <title>Whole genome shotgun sequence of Halomonas halophila NBRC 102604.</title>
        <authorList>
            <person name="Hosoyama A."/>
            <person name="Uohara A."/>
            <person name="Ohji S."/>
            <person name="Ichikawa N."/>
        </authorList>
    </citation>
    <scope>NUCLEOTIDE SEQUENCE [LARGE SCALE GENOMIC DNA]</scope>
    <source>
        <strain evidence="2 3">NBRC 102604</strain>
    </source>
</reference>
<dbReference type="Pfam" id="PF11939">
    <property type="entry name" value="NiFe-hyd_HybE"/>
    <property type="match status" value="1"/>
</dbReference>
<gene>
    <name evidence="2" type="ORF">HHA04nite_03360</name>
</gene>
<protein>
    <recommendedName>
        <fullName evidence="4">[NiFe]-hydrogenase assembly, chaperone, HybE</fullName>
    </recommendedName>
</protein>
<dbReference type="Gene3D" id="3.30.1460.40">
    <property type="entry name" value="[NiFe]-hydrogenase assembly chaperone, HybE"/>
    <property type="match status" value="1"/>
</dbReference>
<dbReference type="InterPro" id="IPR038530">
    <property type="entry name" value="NiFe-hyd_HybE_sf"/>
</dbReference>
<sequence>MQALSADQYDRLNRLAQAWERTFLEAARREHGYNARLGVDALCFQPQEMPSGDRGLLGALITPVSLSLALVPEANDALPPGEGARLTLALPSGRYPFEAVSLAGGEWLWQCVLLEDLADLDSVQDGSRLAQRLMAQVMAPAAAE</sequence>
<evidence type="ECO:0000256" key="1">
    <source>
        <dbReference type="ARBA" id="ARBA00006532"/>
    </source>
</evidence>
<evidence type="ECO:0000313" key="2">
    <source>
        <dbReference type="EMBL" id="GEK71792.1"/>
    </source>
</evidence>
<evidence type="ECO:0000313" key="3">
    <source>
        <dbReference type="Proteomes" id="UP000321121"/>
    </source>
</evidence>
<dbReference type="Proteomes" id="UP000321121">
    <property type="component" value="Unassembled WGS sequence"/>
</dbReference>
<organism evidence="2 3">
    <name type="scientific">Halomonas halophila</name>
    <dbReference type="NCBI Taxonomy" id="29573"/>
    <lineage>
        <taxon>Bacteria</taxon>
        <taxon>Pseudomonadati</taxon>
        <taxon>Pseudomonadota</taxon>
        <taxon>Gammaproteobacteria</taxon>
        <taxon>Oceanospirillales</taxon>
        <taxon>Halomonadaceae</taxon>
        <taxon>Halomonas</taxon>
    </lineage>
</organism>